<accession>A0A4W5Q5N8</accession>
<dbReference type="GO" id="GO:0045087">
    <property type="term" value="P:innate immune response"/>
    <property type="evidence" value="ECO:0007669"/>
    <property type="project" value="UniProtKB-KW"/>
</dbReference>
<evidence type="ECO:0000256" key="3">
    <source>
        <dbReference type="ARBA" id="ARBA00022588"/>
    </source>
</evidence>
<sequence>MRLTNMVFSVFLYKRLGTCLRLEQPICQLLSVITGPSKNIEGSSSSHNPPRTPDSPLLLEPNDPIVGQSFTLPSSTNGTMEEESQDCVRVSDSSPEAMEELSITECGVVDQSLCTTHPPMRSLENFEPEIYNHEGKGAYRFQCPSAGLFQCSITGLVFRMEGEGEVLYRTVHWDRRLLAQSGKRPAGPLFNIDYPQKSVCQLHLPHCQIHSEGGCDFLSVAHVTDDKVEFLPPHETTDTHVIINITGSSAYGDVTDDDAAISPIHGLVLLFYQSFFSEERSILNVLLLPRNVVIREVQEERKRRNGDKETLIETNPHCSLTLKKAYILSTDITDGYRINPTTAAFMDFQSYENYFPTFQLFLLTVVKEFELVLKENGSTENEWNGLVWLPAPVQVQPHGPVAPVPADAAQAQPHGPAVPIQLQAVPAPHQPAPQPAGPAQVQPHGPAVPIQLQAVPAPHQPAPQPAGPTQVQPHGPAAPTAVVRPSVREDELELR</sequence>
<name>A0A4W5Q5N8_9TELE</name>
<comment type="subcellular location">
    <subcellularLocation>
        <location evidence="1">Cytoplasm</location>
        <location evidence="1">Cytosol</location>
    </subcellularLocation>
</comment>
<evidence type="ECO:0000256" key="2">
    <source>
        <dbReference type="ARBA" id="ARBA00022490"/>
    </source>
</evidence>
<keyword evidence="4" id="KW-0391">Immunity</keyword>
<dbReference type="PROSITE" id="PS51830">
    <property type="entry name" value="FIIND"/>
    <property type="match status" value="1"/>
</dbReference>
<dbReference type="Proteomes" id="UP000314982">
    <property type="component" value="Unassembled WGS sequence"/>
</dbReference>
<feature type="region of interest" description="Disordered" evidence="5">
    <location>
        <begin position="39"/>
        <end position="60"/>
    </location>
</feature>
<dbReference type="Pfam" id="PF23679">
    <property type="entry name" value="UPA-FIIND"/>
    <property type="match status" value="1"/>
</dbReference>
<proteinExistence type="predicted"/>
<feature type="compositionally biased region" description="Polar residues" evidence="5">
    <location>
        <begin position="39"/>
        <end position="49"/>
    </location>
</feature>
<dbReference type="GO" id="GO:0005829">
    <property type="term" value="C:cytosol"/>
    <property type="evidence" value="ECO:0007669"/>
    <property type="project" value="UniProtKB-SubCell"/>
</dbReference>
<evidence type="ECO:0000256" key="1">
    <source>
        <dbReference type="ARBA" id="ARBA00004514"/>
    </source>
</evidence>
<reference evidence="7" key="2">
    <citation type="submission" date="2025-08" db="UniProtKB">
        <authorList>
            <consortium name="Ensembl"/>
        </authorList>
    </citation>
    <scope>IDENTIFICATION</scope>
</reference>
<organism evidence="7 8">
    <name type="scientific">Hucho hucho</name>
    <name type="common">huchen</name>
    <dbReference type="NCBI Taxonomy" id="62062"/>
    <lineage>
        <taxon>Eukaryota</taxon>
        <taxon>Metazoa</taxon>
        <taxon>Chordata</taxon>
        <taxon>Craniata</taxon>
        <taxon>Vertebrata</taxon>
        <taxon>Euteleostomi</taxon>
        <taxon>Actinopterygii</taxon>
        <taxon>Neopterygii</taxon>
        <taxon>Teleostei</taxon>
        <taxon>Protacanthopterygii</taxon>
        <taxon>Salmoniformes</taxon>
        <taxon>Salmonidae</taxon>
        <taxon>Salmoninae</taxon>
        <taxon>Hucho</taxon>
    </lineage>
</organism>
<keyword evidence="8" id="KW-1185">Reference proteome</keyword>
<evidence type="ECO:0000256" key="5">
    <source>
        <dbReference type="SAM" id="MobiDB-lite"/>
    </source>
</evidence>
<dbReference type="AlphaFoldDB" id="A0A4W5Q5N8"/>
<dbReference type="PANTHER" id="PTHR46985:SF2">
    <property type="entry name" value="APOPTOSIS-ASSOCIATED SPECK-LIKE PROTEIN CONTAINING A CARD"/>
    <property type="match status" value="1"/>
</dbReference>
<dbReference type="GeneTree" id="ENSGT00730000111912"/>
<dbReference type="InterPro" id="IPR051249">
    <property type="entry name" value="NLRP_Inflammasome"/>
</dbReference>
<feature type="compositionally biased region" description="Basic and acidic residues" evidence="5">
    <location>
        <begin position="486"/>
        <end position="495"/>
    </location>
</feature>
<keyword evidence="3" id="KW-0399">Innate immunity</keyword>
<reference evidence="8" key="1">
    <citation type="submission" date="2018-06" db="EMBL/GenBank/DDBJ databases">
        <title>Genome assembly of Danube salmon.</title>
        <authorList>
            <person name="Macqueen D.J."/>
            <person name="Gundappa M.K."/>
        </authorList>
    </citation>
    <scope>NUCLEOTIDE SEQUENCE [LARGE SCALE GENOMIC DNA]</scope>
</reference>
<dbReference type="Ensembl" id="ENSHHUT00000074896.1">
    <property type="protein sequence ID" value="ENSHHUP00000072496.1"/>
    <property type="gene ID" value="ENSHHUG00000042560.1"/>
</dbReference>
<evidence type="ECO:0000313" key="8">
    <source>
        <dbReference type="Proteomes" id="UP000314982"/>
    </source>
</evidence>
<dbReference type="InterPro" id="IPR025307">
    <property type="entry name" value="FIIND_dom"/>
</dbReference>
<dbReference type="Pfam" id="PF13553">
    <property type="entry name" value="FIIND"/>
    <property type="match status" value="1"/>
</dbReference>
<feature type="region of interest" description="Disordered" evidence="5">
    <location>
        <begin position="453"/>
        <end position="495"/>
    </location>
</feature>
<dbReference type="PANTHER" id="PTHR46985">
    <property type="entry name" value="NACHT, LRR AND PYD DOMAINS-CONTAINING PROTEIN 1"/>
    <property type="match status" value="1"/>
</dbReference>
<evidence type="ECO:0000313" key="7">
    <source>
        <dbReference type="Ensembl" id="ENSHHUP00000072496.1"/>
    </source>
</evidence>
<dbReference type="STRING" id="62062.ENSHHUP00000072496"/>
<evidence type="ECO:0000259" key="6">
    <source>
        <dbReference type="PROSITE" id="PS51830"/>
    </source>
</evidence>
<reference evidence="7" key="3">
    <citation type="submission" date="2025-09" db="UniProtKB">
        <authorList>
            <consortium name="Ensembl"/>
        </authorList>
    </citation>
    <scope>IDENTIFICATION</scope>
</reference>
<evidence type="ECO:0000256" key="4">
    <source>
        <dbReference type="ARBA" id="ARBA00022859"/>
    </source>
</evidence>
<keyword evidence="2" id="KW-0963">Cytoplasm</keyword>
<feature type="domain" description="FIIND" evidence="6">
    <location>
        <begin position="116"/>
        <end position="401"/>
    </location>
</feature>
<protein>
    <recommendedName>
        <fullName evidence="6">FIIND domain-containing protein</fullName>
    </recommendedName>
</protein>